<evidence type="ECO:0000259" key="10">
    <source>
        <dbReference type="PROSITE" id="PS50862"/>
    </source>
</evidence>
<dbReference type="InterPro" id="IPR002314">
    <property type="entry name" value="aa-tRNA-synt_IIb"/>
</dbReference>
<dbReference type="SUPFAM" id="SSF52954">
    <property type="entry name" value="Class II aaRS ABD-related"/>
    <property type="match status" value="1"/>
</dbReference>
<dbReference type="InterPro" id="IPR036621">
    <property type="entry name" value="Anticodon-bd_dom_sf"/>
</dbReference>
<dbReference type="Pfam" id="PF03129">
    <property type="entry name" value="HGTP_anticodon"/>
    <property type="match status" value="1"/>
</dbReference>
<dbReference type="FunFam" id="3.30.930.10:FF:000042">
    <property type="entry name" value="probable proline--tRNA ligase, mitochondrial"/>
    <property type="match status" value="1"/>
</dbReference>
<evidence type="ECO:0000256" key="1">
    <source>
        <dbReference type="ARBA" id="ARBA00012831"/>
    </source>
</evidence>
<evidence type="ECO:0000256" key="6">
    <source>
        <dbReference type="ARBA" id="ARBA00023146"/>
    </source>
</evidence>
<dbReference type="FunCoup" id="A0A6J0CAQ7">
    <property type="interactions" value="865"/>
</dbReference>
<dbReference type="Pfam" id="PF00587">
    <property type="entry name" value="tRNA-synt_2b"/>
    <property type="match status" value="1"/>
</dbReference>
<comment type="catalytic activity">
    <reaction evidence="8">
        <text>tRNA(Pro) + L-proline + ATP = L-prolyl-tRNA(Pro) + AMP + diphosphate</text>
        <dbReference type="Rhea" id="RHEA:14305"/>
        <dbReference type="Rhea" id="RHEA-COMP:9700"/>
        <dbReference type="Rhea" id="RHEA-COMP:9702"/>
        <dbReference type="ChEBI" id="CHEBI:30616"/>
        <dbReference type="ChEBI" id="CHEBI:33019"/>
        <dbReference type="ChEBI" id="CHEBI:60039"/>
        <dbReference type="ChEBI" id="CHEBI:78442"/>
        <dbReference type="ChEBI" id="CHEBI:78532"/>
        <dbReference type="ChEBI" id="CHEBI:456215"/>
        <dbReference type="EC" id="6.1.1.15"/>
    </reaction>
</comment>
<evidence type="ECO:0000256" key="5">
    <source>
        <dbReference type="ARBA" id="ARBA00022917"/>
    </source>
</evidence>
<gene>
    <name evidence="12" type="primary">LOC107227758</name>
</gene>
<keyword evidence="6" id="KW-0030">Aminoacyl-tRNA synthetase</keyword>
<dbReference type="KEGG" id="nlo:107227758"/>
<dbReference type="RefSeq" id="XP_015524471.1">
    <property type="nucleotide sequence ID" value="XM_015668985.2"/>
</dbReference>
<dbReference type="PROSITE" id="PS50862">
    <property type="entry name" value="AA_TRNA_LIGASE_II"/>
    <property type="match status" value="1"/>
</dbReference>
<keyword evidence="3" id="KW-0547">Nucleotide-binding</keyword>
<dbReference type="CDD" id="cd00779">
    <property type="entry name" value="ProRS_core_prok"/>
    <property type="match status" value="1"/>
</dbReference>
<dbReference type="GO" id="GO:0006433">
    <property type="term" value="P:prolyl-tRNA aminoacylation"/>
    <property type="evidence" value="ECO:0007669"/>
    <property type="project" value="InterPro"/>
</dbReference>
<dbReference type="PRINTS" id="PR01046">
    <property type="entry name" value="TRNASYNTHPRO"/>
</dbReference>
<evidence type="ECO:0000256" key="8">
    <source>
        <dbReference type="ARBA" id="ARBA00047671"/>
    </source>
</evidence>
<dbReference type="SUPFAM" id="SSF55681">
    <property type="entry name" value="Class II aaRS and biotin synthetases"/>
    <property type="match status" value="1"/>
</dbReference>
<dbReference type="AlphaFoldDB" id="A0A6J0CAQ7"/>
<evidence type="ECO:0000256" key="7">
    <source>
        <dbReference type="ARBA" id="ARBA00029731"/>
    </source>
</evidence>
<sequence>MSKKLLPRVNRISKLFQPLNIVPKDSKPRDEASSKSYKLMVDMGIIRQSSNGMYNLLPLGLRALEKLNTLVDDEMANIDAQKVLLPHLIPSTLWKATGRLEVAENELFMLHDRHQKQYILSPTHEEAVTSLIASVSPLSKKMLPIKLYQISSKWRDEMKPRLGVLRGREFIMKDLYTFDADLDKAKETYDLVCKAYDNLFQKIGVEFVKVAADTGIIGGSFSNEYHYVSNIGETVVVSCTSCNYFATTEIHNKSSCPQCQRELCHNTSVEVGHTFLLGTKYSEPLKATYTANGKPVPLVMGCFGLGLTRILGAALEILSSDEELRWPRPLVPYNVCVMPPKNGSKEASASRYADDIYQVIEQSGIDVILDDRTHFTIGKRMIDARRTGYPYIVVVGKRSTEPRPMFEIHDLYEDKRLDLSFEGVIDYLRTTNDDQTTRYEMNEVRYKSN</sequence>
<dbReference type="InterPro" id="IPR004154">
    <property type="entry name" value="Anticodon-bd"/>
</dbReference>
<dbReference type="InterPro" id="IPR050062">
    <property type="entry name" value="Pro-tRNA_synthetase"/>
</dbReference>
<evidence type="ECO:0000256" key="2">
    <source>
        <dbReference type="ARBA" id="ARBA00022598"/>
    </source>
</evidence>
<evidence type="ECO:0000256" key="3">
    <source>
        <dbReference type="ARBA" id="ARBA00022741"/>
    </source>
</evidence>
<evidence type="ECO:0000256" key="9">
    <source>
        <dbReference type="ARBA" id="ARBA00071545"/>
    </source>
</evidence>
<keyword evidence="4" id="KW-0067">ATP-binding</keyword>
<dbReference type="Proteomes" id="UP000829291">
    <property type="component" value="Chromosome 3"/>
</dbReference>
<dbReference type="EC" id="6.1.1.15" evidence="1"/>
<dbReference type="Gene3D" id="3.30.930.10">
    <property type="entry name" value="Bira Bifunctional Protein, Domain 2"/>
    <property type="match status" value="1"/>
</dbReference>
<dbReference type="PANTHER" id="PTHR42753:SF10">
    <property type="entry name" value="PROLINE--TRNA LIGASE, MITOCHONDRIAL-RELATED"/>
    <property type="match status" value="1"/>
</dbReference>
<dbReference type="OrthoDB" id="10267474at2759"/>
<dbReference type="CTD" id="38331"/>
<name>A0A6J0CAQ7_NEOLC</name>
<protein>
    <recommendedName>
        <fullName evidence="9">Probable proline--tRNA ligase, mitochondrial</fullName>
        <ecNumber evidence="1">6.1.1.15</ecNumber>
    </recommendedName>
    <alternativeName>
        <fullName evidence="7">Prolyl-tRNA synthetase</fullName>
    </alternativeName>
</protein>
<evidence type="ECO:0000313" key="11">
    <source>
        <dbReference type="Proteomes" id="UP000829291"/>
    </source>
</evidence>
<dbReference type="InterPro" id="IPR002316">
    <property type="entry name" value="Pro-tRNA-ligase_IIa"/>
</dbReference>
<dbReference type="InterPro" id="IPR045864">
    <property type="entry name" value="aa-tRNA-synth_II/BPL/LPL"/>
</dbReference>
<evidence type="ECO:0000313" key="12">
    <source>
        <dbReference type="RefSeq" id="XP_015524471.1"/>
    </source>
</evidence>
<dbReference type="GO" id="GO:0005739">
    <property type="term" value="C:mitochondrion"/>
    <property type="evidence" value="ECO:0007669"/>
    <property type="project" value="TreeGrafter"/>
</dbReference>
<accession>A0A6J0CAQ7</accession>
<dbReference type="PANTHER" id="PTHR42753">
    <property type="entry name" value="MITOCHONDRIAL RIBOSOME PROTEIN L39/PROLYL-TRNA LIGASE FAMILY MEMBER"/>
    <property type="match status" value="1"/>
</dbReference>
<dbReference type="InParanoid" id="A0A6J0CAQ7"/>
<feature type="domain" description="Aminoacyl-transfer RNA synthetases class-II family profile" evidence="10">
    <location>
        <begin position="47"/>
        <end position="327"/>
    </location>
</feature>
<keyword evidence="5" id="KW-0648">Protein biosynthesis</keyword>
<dbReference type="InterPro" id="IPR033730">
    <property type="entry name" value="ProRS_core_prok"/>
</dbReference>
<dbReference type="GO" id="GO:0005524">
    <property type="term" value="F:ATP binding"/>
    <property type="evidence" value="ECO:0007669"/>
    <property type="project" value="UniProtKB-KW"/>
</dbReference>
<dbReference type="GO" id="GO:0004827">
    <property type="term" value="F:proline-tRNA ligase activity"/>
    <property type="evidence" value="ECO:0007669"/>
    <property type="project" value="UniProtKB-EC"/>
</dbReference>
<reference evidence="12" key="1">
    <citation type="submission" date="2025-08" db="UniProtKB">
        <authorList>
            <consortium name="RefSeq"/>
        </authorList>
    </citation>
    <scope>IDENTIFICATION</scope>
    <source>
        <tissue evidence="12">Thorax and Abdomen</tissue>
    </source>
</reference>
<dbReference type="GeneID" id="107227758"/>
<keyword evidence="11" id="KW-1185">Reference proteome</keyword>
<keyword evidence="2 12" id="KW-0436">Ligase</keyword>
<proteinExistence type="predicted"/>
<dbReference type="Gene3D" id="3.40.50.800">
    <property type="entry name" value="Anticodon-binding domain"/>
    <property type="match status" value="1"/>
</dbReference>
<dbReference type="InterPro" id="IPR006195">
    <property type="entry name" value="aa-tRNA-synth_II"/>
</dbReference>
<organism evidence="12">
    <name type="scientific">Neodiprion lecontei</name>
    <name type="common">Redheaded pine sawfly</name>
    <dbReference type="NCBI Taxonomy" id="441921"/>
    <lineage>
        <taxon>Eukaryota</taxon>
        <taxon>Metazoa</taxon>
        <taxon>Ecdysozoa</taxon>
        <taxon>Arthropoda</taxon>
        <taxon>Hexapoda</taxon>
        <taxon>Insecta</taxon>
        <taxon>Pterygota</taxon>
        <taxon>Neoptera</taxon>
        <taxon>Endopterygota</taxon>
        <taxon>Hymenoptera</taxon>
        <taxon>Tenthredinoidea</taxon>
        <taxon>Diprionidae</taxon>
        <taxon>Diprioninae</taxon>
        <taxon>Neodiprion</taxon>
    </lineage>
</organism>
<evidence type="ECO:0000256" key="4">
    <source>
        <dbReference type="ARBA" id="ARBA00022840"/>
    </source>
</evidence>